<accession>A0A1Q9GIP6</accession>
<dbReference type="STRING" id="1903952.BIT28_09120"/>
<proteinExistence type="predicted"/>
<keyword evidence="2" id="KW-1185">Reference proteome</keyword>
<organism evidence="1 2">
    <name type="scientific">Photobacterium proteolyticum</name>
    <dbReference type="NCBI Taxonomy" id="1903952"/>
    <lineage>
        <taxon>Bacteria</taxon>
        <taxon>Pseudomonadati</taxon>
        <taxon>Pseudomonadota</taxon>
        <taxon>Gammaproteobacteria</taxon>
        <taxon>Vibrionales</taxon>
        <taxon>Vibrionaceae</taxon>
        <taxon>Photobacterium</taxon>
    </lineage>
</organism>
<protein>
    <submittedName>
        <fullName evidence="1">Uncharacterized protein</fullName>
    </submittedName>
</protein>
<evidence type="ECO:0000313" key="2">
    <source>
        <dbReference type="Proteomes" id="UP000186905"/>
    </source>
</evidence>
<sequence length="353" mass="39844">MMAASMLAACAQDYTIANQAYSLYRQGTIAFDNGHYDTAEQMMLAATSYLGQDNSQLLVDSGSEYSSLECAKKCYVSREIYGNRVEYYPNEYLAKIRYQKKQLVIKGERLAKLDAPPRLKAELRLEDLDGNRILDAGETGMVNISVQNIGESRADELMFVFQSKLASLSIQPSQYNLASLEVGEKRHFEVSIKNHYGSLTQEGMVTMLAKERDQSLEGNTHLSLSTTLRAYRPPNLALTPLPDNKPITAGVKTMQEYQLCNHGQQSLYELSLGLNKQDIDSNYSKLEPEKIRLIKPSRCLIIQAYFRPDITLQERHRLTTGLIATDGNQTRQTLHLNSIISYASMEDLIYQQP</sequence>
<dbReference type="EMBL" id="MJIL01000084">
    <property type="protein sequence ID" value="OLQ74329.1"/>
    <property type="molecule type" value="Genomic_DNA"/>
</dbReference>
<dbReference type="Proteomes" id="UP000186905">
    <property type="component" value="Unassembled WGS sequence"/>
</dbReference>
<gene>
    <name evidence="1" type="ORF">BIT28_09120</name>
</gene>
<dbReference type="AlphaFoldDB" id="A0A1Q9GIP6"/>
<evidence type="ECO:0000313" key="1">
    <source>
        <dbReference type="EMBL" id="OLQ74329.1"/>
    </source>
</evidence>
<comment type="caution">
    <text evidence="1">The sequence shown here is derived from an EMBL/GenBank/DDBJ whole genome shotgun (WGS) entry which is preliminary data.</text>
</comment>
<name>A0A1Q9GIP6_9GAMM</name>
<reference evidence="1 2" key="1">
    <citation type="submission" date="2016-09" db="EMBL/GenBank/DDBJ databases">
        <title>Photobacterium proteolyticum sp. nov. a protease producing bacterium isolated from ocean sediments of Laizhou Bay.</title>
        <authorList>
            <person name="Li Y."/>
        </authorList>
    </citation>
    <scope>NUCLEOTIDE SEQUENCE [LARGE SCALE GENOMIC DNA]</scope>
    <source>
        <strain evidence="1 2">13-12</strain>
    </source>
</reference>